<keyword evidence="2" id="KW-1185">Reference proteome</keyword>
<evidence type="ECO:0000313" key="1">
    <source>
        <dbReference type="EMBL" id="PON98626.1"/>
    </source>
</evidence>
<proteinExistence type="predicted"/>
<reference evidence="2" key="1">
    <citation type="submission" date="2016-06" db="EMBL/GenBank/DDBJ databases">
        <title>Parallel loss of symbiosis genes in relatives of nitrogen-fixing non-legume Parasponia.</title>
        <authorList>
            <person name="Van Velzen R."/>
            <person name="Holmer R."/>
            <person name="Bu F."/>
            <person name="Rutten L."/>
            <person name="Van Zeijl A."/>
            <person name="Liu W."/>
            <person name="Santuari L."/>
            <person name="Cao Q."/>
            <person name="Sharma T."/>
            <person name="Shen D."/>
            <person name="Roswanjaya Y."/>
            <person name="Wardhani T."/>
            <person name="Kalhor M.S."/>
            <person name="Jansen J."/>
            <person name="Van den Hoogen J."/>
            <person name="Gungor B."/>
            <person name="Hartog M."/>
            <person name="Hontelez J."/>
            <person name="Verver J."/>
            <person name="Yang W.-C."/>
            <person name="Schijlen E."/>
            <person name="Repin R."/>
            <person name="Schilthuizen M."/>
            <person name="Schranz E."/>
            <person name="Heidstra R."/>
            <person name="Miyata K."/>
            <person name="Fedorova E."/>
            <person name="Kohlen W."/>
            <person name="Bisseling T."/>
            <person name="Smit S."/>
            <person name="Geurts R."/>
        </authorList>
    </citation>
    <scope>NUCLEOTIDE SEQUENCE [LARGE SCALE GENOMIC DNA]</scope>
    <source>
        <strain evidence="2">cv. RG33-2</strain>
    </source>
</reference>
<gene>
    <name evidence="1" type="ORF">TorRG33x02_055260</name>
</gene>
<dbReference type="InParanoid" id="A0A2P5FLJ8"/>
<sequence>PTSCSVAALLGTASASSCFNAYPLLLHLGFQCHPLHGREAWHYGRHEAANIQERIDRVVISTAWKDLFSDSWSNIWISGVHTIGLFACF</sequence>
<organism evidence="1 2">
    <name type="scientific">Trema orientale</name>
    <name type="common">Charcoal tree</name>
    <name type="synonym">Celtis orientalis</name>
    <dbReference type="NCBI Taxonomy" id="63057"/>
    <lineage>
        <taxon>Eukaryota</taxon>
        <taxon>Viridiplantae</taxon>
        <taxon>Streptophyta</taxon>
        <taxon>Embryophyta</taxon>
        <taxon>Tracheophyta</taxon>
        <taxon>Spermatophyta</taxon>
        <taxon>Magnoliopsida</taxon>
        <taxon>eudicotyledons</taxon>
        <taxon>Gunneridae</taxon>
        <taxon>Pentapetalae</taxon>
        <taxon>rosids</taxon>
        <taxon>fabids</taxon>
        <taxon>Rosales</taxon>
        <taxon>Cannabaceae</taxon>
        <taxon>Trema</taxon>
    </lineage>
</organism>
<dbReference type="Proteomes" id="UP000237000">
    <property type="component" value="Unassembled WGS sequence"/>
</dbReference>
<evidence type="ECO:0000313" key="2">
    <source>
        <dbReference type="Proteomes" id="UP000237000"/>
    </source>
</evidence>
<dbReference type="EMBL" id="JXTC01000023">
    <property type="protein sequence ID" value="PON98626.1"/>
    <property type="molecule type" value="Genomic_DNA"/>
</dbReference>
<comment type="caution">
    <text evidence="1">The sequence shown here is derived from an EMBL/GenBank/DDBJ whole genome shotgun (WGS) entry which is preliminary data.</text>
</comment>
<protein>
    <submittedName>
        <fullName evidence="1">Uncharacterized protein</fullName>
    </submittedName>
</protein>
<feature type="non-terminal residue" evidence="1">
    <location>
        <position position="1"/>
    </location>
</feature>
<accession>A0A2P5FLJ8</accession>
<name>A0A2P5FLJ8_TREOI</name>
<dbReference type="AlphaFoldDB" id="A0A2P5FLJ8"/>